<dbReference type="SUPFAM" id="SSF52540">
    <property type="entry name" value="P-loop containing nucleoside triphosphate hydrolases"/>
    <property type="match status" value="1"/>
</dbReference>
<keyword evidence="1" id="KW-0547">Nucleotide-binding</keyword>
<dbReference type="PROSITE" id="PS51192">
    <property type="entry name" value="HELICASE_ATP_BIND_1"/>
    <property type="match status" value="1"/>
</dbReference>
<dbReference type="SMART" id="SM00490">
    <property type="entry name" value="HELICc"/>
    <property type="match status" value="1"/>
</dbReference>
<feature type="short sequence motif" description="Q motif" evidence="6">
    <location>
        <begin position="55"/>
        <end position="83"/>
    </location>
</feature>
<evidence type="ECO:0000256" key="3">
    <source>
        <dbReference type="ARBA" id="ARBA00022806"/>
    </source>
</evidence>
<evidence type="ECO:0000256" key="2">
    <source>
        <dbReference type="ARBA" id="ARBA00022801"/>
    </source>
</evidence>
<dbReference type="AlphaFoldDB" id="A0A2H0XBC9"/>
<dbReference type="Pfam" id="PF00270">
    <property type="entry name" value="DEAD"/>
    <property type="match status" value="1"/>
</dbReference>
<sequence length="396" mass="44506">MMTMRNKSANRGGFRSGFKNQRRNPYRGSAVTHDKYIFKALDTSARQDSVYEKQMAFSDFPLHPKLLKNIASRDYFHPTKIQAKVITPILENRDLIGLSATGSGKTAAFLIPIINSLLVDPKKRCLVVVPSRELANQIQDEFNTFAQNTWITDVLIMGGASYSTQIRLLKRNPQFVIATPGRLIDLYNQRYLELDTFDIIVLDEVDQMLDMGFIRDIKLIISKLKPVRQSLFFSATMSPKIRDVATSLSKNPVTVELTEQTAIKNVEQNIIKVNSAVGKINTLHELLINTAFQKVLVFSRTKHGADDIASALSIRGHKVDSLHGNKSLGQRMRILSMFKRDQINILVATDVASRGIDIPDISHVINYDEPATYDDYIHRIGRTGRIGKGGTALTFV</sequence>
<dbReference type="GO" id="GO:0005524">
    <property type="term" value="F:ATP binding"/>
    <property type="evidence" value="ECO:0007669"/>
    <property type="project" value="UniProtKB-KW"/>
</dbReference>
<gene>
    <name evidence="11" type="ORF">COT50_03145</name>
</gene>
<dbReference type="CDD" id="cd00268">
    <property type="entry name" value="DEADc"/>
    <property type="match status" value="1"/>
</dbReference>
<evidence type="ECO:0000313" key="11">
    <source>
        <dbReference type="EMBL" id="PIS22212.1"/>
    </source>
</evidence>
<dbReference type="Pfam" id="PF00271">
    <property type="entry name" value="Helicase_C"/>
    <property type="match status" value="1"/>
</dbReference>
<proteinExistence type="inferred from homology"/>
<dbReference type="SMART" id="SM00487">
    <property type="entry name" value="DEXDc"/>
    <property type="match status" value="1"/>
</dbReference>
<reference evidence="12" key="1">
    <citation type="submission" date="2017-09" db="EMBL/GenBank/DDBJ databases">
        <title>Depth-based differentiation of microbial function through sediment-hosted aquifers and enrichment of novel symbionts in the deep terrestrial subsurface.</title>
        <authorList>
            <person name="Probst A.J."/>
            <person name="Ladd B."/>
            <person name="Jarett J.K."/>
            <person name="Geller-Mcgrath D.E."/>
            <person name="Sieber C.M.K."/>
            <person name="Emerson J.B."/>
            <person name="Anantharaman K."/>
            <person name="Thomas B.C."/>
            <person name="Malmstrom R."/>
            <person name="Stieglmeier M."/>
            <person name="Klingl A."/>
            <person name="Woyke T."/>
            <person name="Ryan C.M."/>
            <person name="Banfield J.F."/>
        </authorList>
    </citation>
    <scope>NUCLEOTIDE SEQUENCE [LARGE SCALE GENOMIC DNA]</scope>
</reference>
<dbReference type="GO" id="GO:0005829">
    <property type="term" value="C:cytosol"/>
    <property type="evidence" value="ECO:0007669"/>
    <property type="project" value="TreeGrafter"/>
</dbReference>
<dbReference type="InterPro" id="IPR027417">
    <property type="entry name" value="P-loop_NTPase"/>
</dbReference>
<dbReference type="GO" id="GO:0016787">
    <property type="term" value="F:hydrolase activity"/>
    <property type="evidence" value="ECO:0007669"/>
    <property type="project" value="UniProtKB-KW"/>
</dbReference>
<dbReference type="InterPro" id="IPR044742">
    <property type="entry name" value="DEAD/DEAH_RhlB"/>
</dbReference>
<evidence type="ECO:0000259" key="8">
    <source>
        <dbReference type="PROSITE" id="PS51192"/>
    </source>
</evidence>
<feature type="domain" description="Helicase C-terminal" evidence="9">
    <location>
        <begin position="282"/>
        <end position="396"/>
    </location>
</feature>
<dbReference type="PANTHER" id="PTHR47959">
    <property type="entry name" value="ATP-DEPENDENT RNA HELICASE RHLE-RELATED"/>
    <property type="match status" value="1"/>
</dbReference>
<evidence type="ECO:0000256" key="4">
    <source>
        <dbReference type="ARBA" id="ARBA00022840"/>
    </source>
</evidence>
<feature type="domain" description="Helicase ATP-binding" evidence="8">
    <location>
        <begin position="86"/>
        <end position="255"/>
    </location>
</feature>
<dbReference type="EMBL" id="PEYU01000070">
    <property type="protein sequence ID" value="PIS22212.1"/>
    <property type="molecule type" value="Genomic_DNA"/>
</dbReference>
<evidence type="ECO:0000313" key="12">
    <source>
        <dbReference type="Proteomes" id="UP000231252"/>
    </source>
</evidence>
<dbReference type="InterPro" id="IPR011545">
    <property type="entry name" value="DEAD/DEAH_box_helicase_dom"/>
</dbReference>
<dbReference type="InterPro" id="IPR014001">
    <property type="entry name" value="Helicase_ATP-bd"/>
</dbReference>
<protein>
    <recommendedName>
        <fullName evidence="13">ATP-dependent helicase</fullName>
    </recommendedName>
</protein>
<evidence type="ECO:0000259" key="9">
    <source>
        <dbReference type="PROSITE" id="PS51194"/>
    </source>
</evidence>
<comment type="similarity">
    <text evidence="5">Belongs to the DEAD box helicase family.</text>
</comment>
<dbReference type="InterPro" id="IPR050079">
    <property type="entry name" value="DEAD_box_RNA_helicase"/>
</dbReference>
<evidence type="ECO:0000256" key="1">
    <source>
        <dbReference type="ARBA" id="ARBA00022741"/>
    </source>
</evidence>
<dbReference type="Gene3D" id="3.40.50.300">
    <property type="entry name" value="P-loop containing nucleotide triphosphate hydrolases"/>
    <property type="match status" value="2"/>
</dbReference>
<dbReference type="Proteomes" id="UP000231252">
    <property type="component" value="Unassembled WGS sequence"/>
</dbReference>
<feature type="domain" description="DEAD-box RNA helicase Q" evidence="10">
    <location>
        <begin position="55"/>
        <end position="83"/>
    </location>
</feature>
<keyword evidence="2" id="KW-0378">Hydrolase</keyword>
<accession>A0A2H0XBC9</accession>
<dbReference type="GO" id="GO:0003676">
    <property type="term" value="F:nucleic acid binding"/>
    <property type="evidence" value="ECO:0007669"/>
    <property type="project" value="InterPro"/>
</dbReference>
<dbReference type="PROSITE" id="PS51194">
    <property type="entry name" value="HELICASE_CTER"/>
    <property type="match status" value="1"/>
</dbReference>
<keyword evidence="4" id="KW-0067">ATP-binding</keyword>
<dbReference type="PROSITE" id="PS51195">
    <property type="entry name" value="Q_MOTIF"/>
    <property type="match status" value="1"/>
</dbReference>
<comment type="caution">
    <text evidence="11">The sequence shown here is derived from an EMBL/GenBank/DDBJ whole genome shotgun (WGS) entry which is preliminary data.</text>
</comment>
<keyword evidence="3" id="KW-0347">Helicase</keyword>
<evidence type="ECO:0000259" key="10">
    <source>
        <dbReference type="PROSITE" id="PS51195"/>
    </source>
</evidence>
<evidence type="ECO:0000256" key="6">
    <source>
        <dbReference type="PROSITE-ProRule" id="PRU00552"/>
    </source>
</evidence>
<evidence type="ECO:0000256" key="5">
    <source>
        <dbReference type="ARBA" id="ARBA00038437"/>
    </source>
</evidence>
<dbReference type="InterPro" id="IPR001650">
    <property type="entry name" value="Helicase_C-like"/>
</dbReference>
<dbReference type="InterPro" id="IPR014014">
    <property type="entry name" value="RNA_helicase_DEAD_Q_motif"/>
</dbReference>
<dbReference type="PANTHER" id="PTHR47959:SF13">
    <property type="entry name" value="ATP-DEPENDENT RNA HELICASE RHLE"/>
    <property type="match status" value="1"/>
</dbReference>
<organism evidence="11 12">
    <name type="scientific">candidate division WWE3 bacterium CG08_land_8_20_14_0_20_41_10</name>
    <dbReference type="NCBI Taxonomy" id="1975085"/>
    <lineage>
        <taxon>Bacteria</taxon>
        <taxon>Katanobacteria</taxon>
    </lineage>
</organism>
<dbReference type="CDD" id="cd18787">
    <property type="entry name" value="SF2_C_DEAD"/>
    <property type="match status" value="1"/>
</dbReference>
<evidence type="ECO:0008006" key="13">
    <source>
        <dbReference type="Google" id="ProtNLM"/>
    </source>
</evidence>
<name>A0A2H0XBC9_UNCKA</name>
<dbReference type="GO" id="GO:0003724">
    <property type="term" value="F:RNA helicase activity"/>
    <property type="evidence" value="ECO:0007669"/>
    <property type="project" value="InterPro"/>
</dbReference>
<feature type="region of interest" description="Disordered" evidence="7">
    <location>
        <begin position="1"/>
        <end position="26"/>
    </location>
</feature>
<evidence type="ECO:0000256" key="7">
    <source>
        <dbReference type="SAM" id="MobiDB-lite"/>
    </source>
</evidence>